<evidence type="ECO:0000256" key="4">
    <source>
        <dbReference type="ARBA" id="ARBA00022723"/>
    </source>
</evidence>
<proteinExistence type="inferred from homology"/>
<evidence type="ECO:0000313" key="11">
    <source>
        <dbReference type="Proteomes" id="UP000254033"/>
    </source>
</evidence>
<comment type="similarity">
    <text evidence="7 8">Belongs to the PINc/VapC protein family.</text>
</comment>
<dbReference type="InterPro" id="IPR002716">
    <property type="entry name" value="PIN_dom"/>
</dbReference>
<keyword evidence="2 8" id="KW-1277">Toxin-antitoxin system</keyword>
<keyword evidence="6 8" id="KW-0460">Magnesium</keyword>
<dbReference type="Gene3D" id="3.40.50.1010">
    <property type="entry name" value="5'-nuclease"/>
    <property type="match status" value="1"/>
</dbReference>
<dbReference type="InterPro" id="IPR050556">
    <property type="entry name" value="Type_II_TA_system_RNase"/>
</dbReference>
<dbReference type="GO" id="GO:0000287">
    <property type="term" value="F:magnesium ion binding"/>
    <property type="evidence" value="ECO:0007669"/>
    <property type="project" value="UniProtKB-UniRule"/>
</dbReference>
<keyword evidence="4 8" id="KW-0479">Metal-binding</keyword>
<evidence type="ECO:0000256" key="2">
    <source>
        <dbReference type="ARBA" id="ARBA00022649"/>
    </source>
</evidence>
<evidence type="ECO:0000256" key="8">
    <source>
        <dbReference type="HAMAP-Rule" id="MF_00265"/>
    </source>
</evidence>
<dbReference type="PANTHER" id="PTHR33653">
    <property type="entry name" value="RIBONUCLEASE VAPC2"/>
    <property type="match status" value="1"/>
</dbReference>
<dbReference type="AlphaFoldDB" id="A0A378ISB6"/>
<evidence type="ECO:0000256" key="6">
    <source>
        <dbReference type="ARBA" id="ARBA00022842"/>
    </source>
</evidence>
<reference evidence="10 11" key="1">
    <citation type="submission" date="2018-06" db="EMBL/GenBank/DDBJ databases">
        <authorList>
            <consortium name="Pathogen Informatics"/>
            <person name="Doyle S."/>
        </authorList>
    </citation>
    <scope>NUCLEOTIDE SEQUENCE [LARGE SCALE GENOMIC DNA]</scope>
    <source>
        <strain evidence="10 11">NCTC11978</strain>
    </source>
</reference>
<dbReference type="Proteomes" id="UP000254033">
    <property type="component" value="Unassembled WGS sequence"/>
</dbReference>
<evidence type="ECO:0000256" key="3">
    <source>
        <dbReference type="ARBA" id="ARBA00022722"/>
    </source>
</evidence>
<dbReference type="Pfam" id="PF01850">
    <property type="entry name" value="PIN"/>
    <property type="match status" value="1"/>
</dbReference>
<sequence>MSLKYLLDTNICIHIMKQKPKSVLEKFEQLEVGMVGMSAITYGELMYGAQKSNQAKKAMELVHQVCNYILPLSLSLKVPEYYAVIRAGLEKQGRLIGNNDLWIAAHCLELGITLVTNNEKEFSRVDKLKIENWV</sequence>
<dbReference type="GO" id="GO:0016787">
    <property type="term" value="F:hydrolase activity"/>
    <property type="evidence" value="ECO:0007669"/>
    <property type="project" value="UniProtKB-KW"/>
</dbReference>
<evidence type="ECO:0000256" key="7">
    <source>
        <dbReference type="ARBA" id="ARBA00038093"/>
    </source>
</evidence>
<dbReference type="EC" id="3.1.-.-" evidence="8"/>
<dbReference type="EMBL" id="UGNY01000001">
    <property type="protein sequence ID" value="STX37475.1"/>
    <property type="molecule type" value="Genomic_DNA"/>
</dbReference>
<comment type="function">
    <text evidence="8">Toxic component of a toxin-antitoxin (TA) system. An RNase.</text>
</comment>
<dbReference type="HAMAP" id="MF_00265">
    <property type="entry name" value="VapC_Nob1"/>
    <property type="match status" value="1"/>
</dbReference>
<gene>
    <name evidence="8 10" type="primary">vapC</name>
    <name evidence="10" type="ORF">NCTC11978_00642</name>
</gene>
<evidence type="ECO:0000313" key="10">
    <source>
        <dbReference type="EMBL" id="STX37475.1"/>
    </source>
</evidence>
<evidence type="ECO:0000259" key="9">
    <source>
        <dbReference type="Pfam" id="PF01850"/>
    </source>
</evidence>
<organism evidence="10 11">
    <name type="scientific">Legionella feeleii</name>
    <dbReference type="NCBI Taxonomy" id="453"/>
    <lineage>
        <taxon>Bacteria</taxon>
        <taxon>Pseudomonadati</taxon>
        <taxon>Pseudomonadota</taxon>
        <taxon>Gammaproteobacteria</taxon>
        <taxon>Legionellales</taxon>
        <taxon>Legionellaceae</taxon>
        <taxon>Legionella</taxon>
    </lineage>
</organism>
<dbReference type="GO" id="GO:0004519">
    <property type="term" value="F:endonuclease activity"/>
    <property type="evidence" value="ECO:0007669"/>
    <property type="project" value="UniProtKB-KW"/>
</dbReference>
<accession>A0A378ISB6</accession>
<evidence type="ECO:0000256" key="5">
    <source>
        <dbReference type="ARBA" id="ARBA00022801"/>
    </source>
</evidence>
<name>A0A378ISB6_9GAMM</name>
<dbReference type="CDD" id="cd18735">
    <property type="entry name" value="PIN_HiVapC1-like"/>
    <property type="match status" value="1"/>
</dbReference>
<keyword evidence="5 8" id="KW-0378">Hydrolase</keyword>
<feature type="binding site" evidence="8">
    <location>
        <position position="100"/>
    </location>
    <ligand>
        <name>Mg(2+)</name>
        <dbReference type="ChEBI" id="CHEBI:18420"/>
    </ligand>
</feature>
<dbReference type="SUPFAM" id="SSF88723">
    <property type="entry name" value="PIN domain-like"/>
    <property type="match status" value="1"/>
</dbReference>
<keyword evidence="10" id="KW-0255">Endonuclease</keyword>
<evidence type="ECO:0000256" key="1">
    <source>
        <dbReference type="ARBA" id="ARBA00001946"/>
    </source>
</evidence>
<dbReference type="InterPro" id="IPR022907">
    <property type="entry name" value="VapC_family"/>
</dbReference>
<dbReference type="PANTHER" id="PTHR33653:SF1">
    <property type="entry name" value="RIBONUCLEASE VAPC2"/>
    <property type="match status" value="1"/>
</dbReference>
<feature type="domain" description="PIN" evidence="9">
    <location>
        <begin position="5"/>
        <end position="127"/>
    </location>
</feature>
<keyword evidence="8" id="KW-0800">Toxin</keyword>
<comment type="cofactor">
    <cofactor evidence="1 8">
        <name>Mg(2+)</name>
        <dbReference type="ChEBI" id="CHEBI:18420"/>
    </cofactor>
</comment>
<dbReference type="GO" id="GO:0004540">
    <property type="term" value="F:RNA nuclease activity"/>
    <property type="evidence" value="ECO:0007669"/>
    <property type="project" value="InterPro"/>
</dbReference>
<protein>
    <recommendedName>
        <fullName evidence="8">Ribonuclease VapC</fullName>
        <shortName evidence="8">RNase VapC</shortName>
        <ecNumber evidence="8">3.1.-.-</ecNumber>
    </recommendedName>
    <alternativeName>
        <fullName evidence="8">Toxin VapC</fullName>
    </alternativeName>
</protein>
<dbReference type="GO" id="GO:0090729">
    <property type="term" value="F:toxin activity"/>
    <property type="evidence" value="ECO:0007669"/>
    <property type="project" value="UniProtKB-KW"/>
</dbReference>
<feature type="binding site" evidence="8">
    <location>
        <position position="8"/>
    </location>
    <ligand>
        <name>Mg(2+)</name>
        <dbReference type="ChEBI" id="CHEBI:18420"/>
    </ligand>
</feature>
<dbReference type="InterPro" id="IPR029060">
    <property type="entry name" value="PIN-like_dom_sf"/>
</dbReference>
<keyword evidence="3 8" id="KW-0540">Nuclease</keyword>
<dbReference type="RefSeq" id="WP_115174559.1">
    <property type="nucleotide sequence ID" value="NZ_UGNY01000001.1"/>
</dbReference>